<dbReference type="RefSeq" id="WP_171093660.1">
    <property type="nucleotide sequence ID" value="NZ_CP053069.1"/>
</dbReference>
<accession>A0A6M4GYD0</accession>
<dbReference type="AlphaFoldDB" id="A0A6M4GYD0"/>
<sequence>MDARDKAALFRKYHEGPDLLIVMNAWDAASARIFEEAGAKAVGTGSAGIAFSHGYPDNEDLPRDVILAATREMVNAVDVPLTADILTGLGKTTEEIVATVKDVIAMGACGINIEDSTEEGGVRLFDVAAQVEKIAAVCKAVEESGVPIVVNARTDSYWVKIGDDVQKLRASIERGNKYREAGAHCIFVPSASDRVAIRTLCAEIDAPVNILTVPGCPTIPELQELGVRRVSQGSGPVRASMALARRIAKELLETGTYRTFHEGSIPYPDANKLFS</sequence>
<dbReference type="EMBL" id="CP053069">
    <property type="protein sequence ID" value="QJR11918.1"/>
    <property type="molecule type" value="Genomic_DNA"/>
</dbReference>
<name>A0A6M4GYD0_9PROT</name>
<dbReference type="Gene3D" id="3.20.20.60">
    <property type="entry name" value="Phosphoenolpyruvate-binding domains"/>
    <property type="match status" value="1"/>
</dbReference>
<evidence type="ECO:0000313" key="2">
    <source>
        <dbReference type="Proteomes" id="UP000501534"/>
    </source>
</evidence>
<evidence type="ECO:0000313" key="1">
    <source>
        <dbReference type="EMBL" id="QJR11918.1"/>
    </source>
</evidence>
<gene>
    <name evidence="1" type="ORF">DSM104443_03001</name>
</gene>
<reference evidence="1 2" key="1">
    <citation type="submission" date="2020-04" db="EMBL/GenBank/DDBJ databases">
        <title>Usitatibacter rugosus gen. nov., sp. nov. and Usitatibacter palustris sp. nov., novel members of Usitatibacteraceae fam. nov. within the order Nitrosomonadales isolated from soil.</title>
        <authorList>
            <person name="Huber K.J."/>
            <person name="Neumann-Schaal M."/>
            <person name="Geppert A."/>
            <person name="Luckner M."/>
            <person name="Wanner G."/>
            <person name="Overmann J."/>
        </authorList>
    </citation>
    <scope>NUCLEOTIDE SEQUENCE [LARGE SCALE GENOMIC DNA]</scope>
    <source>
        <strain evidence="1 2">0125_3</strain>
    </source>
</reference>
<proteinExistence type="predicted"/>
<dbReference type="InterPro" id="IPR040442">
    <property type="entry name" value="Pyrv_kinase-like_dom_sf"/>
</dbReference>
<dbReference type="SUPFAM" id="SSF51621">
    <property type="entry name" value="Phosphoenolpyruvate/pyruvate domain"/>
    <property type="match status" value="1"/>
</dbReference>
<dbReference type="PANTHER" id="PTHR42905">
    <property type="entry name" value="PHOSPHOENOLPYRUVATE CARBOXYLASE"/>
    <property type="match status" value="1"/>
</dbReference>
<dbReference type="CDD" id="cd00377">
    <property type="entry name" value="ICL_PEPM"/>
    <property type="match status" value="1"/>
</dbReference>
<dbReference type="KEGG" id="uru:DSM104443_03001"/>
<dbReference type="PANTHER" id="PTHR42905:SF16">
    <property type="entry name" value="CARBOXYPHOSPHONOENOLPYRUVATE PHOSPHONOMUTASE-LIKE PROTEIN (AFU_ORTHOLOGUE AFUA_5G07230)"/>
    <property type="match status" value="1"/>
</dbReference>
<protein>
    <submittedName>
        <fullName evidence="1">Uncharacterized protein</fullName>
    </submittedName>
</protein>
<organism evidence="1 2">
    <name type="scientific">Usitatibacter rugosus</name>
    <dbReference type="NCBI Taxonomy" id="2732067"/>
    <lineage>
        <taxon>Bacteria</taxon>
        <taxon>Pseudomonadati</taxon>
        <taxon>Pseudomonadota</taxon>
        <taxon>Betaproteobacteria</taxon>
        <taxon>Nitrosomonadales</taxon>
        <taxon>Usitatibacteraceae</taxon>
        <taxon>Usitatibacter</taxon>
    </lineage>
</organism>
<dbReference type="InterPro" id="IPR039556">
    <property type="entry name" value="ICL/PEPM"/>
</dbReference>
<dbReference type="Pfam" id="PF13714">
    <property type="entry name" value="PEP_mutase"/>
    <property type="match status" value="1"/>
</dbReference>
<keyword evidence="2" id="KW-1185">Reference proteome</keyword>
<dbReference type="InterPro" id="IPR015813">
    <property type="entry name" value="Pyrv/PenolPyrv_kinase-like_dom"/>
</dbReference>
<dbReference type="Proteomes" id="UP000501534">
    <property type="component" value="Chromosome"/>
</dbReference>
<dbReference type="GO" id="GO:0003824">
    <property type="term" value="F:catalytic activity"/>
    <property type="evidence" value="ECO:0007669"/>
    <property type="project" value="InterPro"/>
</dbReference>